<organism evidence="2 3">
    <name type="scientific">Rufibacter hautae</name>
    <dbReference type="NCBI Taxonomy" id="2595005"/>
    <lineage>
        <taxon>Bacteria</taxon>
        <taxon>Pseudomonadati</taxon>
        <taxon>Bacteroidota</taxon>
        <taxon>Cytophagia</taxon>
        <taxon>Cytophagales</taxon>
        <taxon>Hymenobacteraceae</taxon>
        <taxon>Rufibacter</taxon>
    </lineage>
</organism>
<accession>A0A5B6TB13</accession>
<dbReference type="InterPro" id="IPR051200">
    <property type="entry name" value="Host-pathogen_enzymatic-act"/>
</dbReference>
<dbReference type="Pfam" id="PF16819">
    <property type="entry name" value="DUF5074"/>
    <property type="match status" value="1"/>
</dbReference>
<reference evidence="2 3" key="1">
    <citation type="submission" date="2019-07" db="EMBL/GenBank/DDBJ databases">
        <title>Rufibacter sp. nov., isolated from lake sediment.</title>
        <authorList>
            <person name="Qu J.-H."/>
        </authorList>
    </citation>
    <scope>NUCLEOTIDE SEQUENCE [LARGE SCALE GENOMIC DNA]</scope>
    <source>
        <strain evidence="2 3">NBS58-1</strain>
    </source>
</reference>
<comment type="caution">
    <text evidence="2">The sequence shown here is derived from an EMBL/GenBank/DDBJ whole genome shotgun (WGS) entry which is preliminary data.</text>
</comment>
<keyword evidence="3" id="KW-1185">Reference proteome</keyword>
<dbReference type="PANTHER" id="PTHR47197">
    <property type="entry name" value="PROTEIN NIRF"/>
    <property type="match status" value="1"/>
</dbReference>
<evidence type="ECO:0000313" key="3">
    <source>
        <dbReference type="Proteomes" id="UP000324133"/>
    </source>
</evidence>
<feature type="chain" id="PRO_5023141008" evidence="1">
    <location>
        <begin position="23"/>
        <end position="350"/>
    </location>
</feature>
<name>A0A5B6TB13_9BACT</name>
<evidence type="ECO:0000256" key="1">
    <source>
        <dbReference type="SAM" id="SignalP"/>
    </source>
</evidence>
<dbReference type="InterPro" id="IPR031815">
    <property type="entry name" value="DUF5074"/>
</dbReference>
<proteinExistence type="predicted"/>
<dbReference type="PANTHER" id="PTHR47197:SF3">
    <property type="entry name" value="DIHYDRO-HEME D1 DEHYDROGENASE"/>
    <property type="match status" value="1"/>
</dbReference>
<dbReference type="SUPFAM" id="SSF63825">
    <property type="entry name" value="YWTD domain"/>
    <property type="match status" value="1"/>
</dbReference>
<dbReference type="PROSITE" id="PS51257">
    <property type="entry name" value="PROKAR_LIPOPROTEIN"/>
    <property type="match status" value="1"/>
</dbReference>
<gene>
    <name evidence="2" type="ORF">FOA19_17480</name>
</gene>
<dbReference type="Proteomes" id="UP000324133">
    <property type="component" value="Unassembled WGS sequence"/>
</dbReference>
<dbReference type="EMBL" id="VKKY01000003">
    <property type="protein sequence ID" value="KAA3436194.1"/>
    <property type="molecule type" value="Genomic_DNA"/>
</dbReference>
<protein>
    <submittedName>
        <fullName evidence="2">YncE family protein</fullName>
    </submittedName>
</protein>
<dbReference type="AlphaFoldDB" id="A0A5B6TB13"/>
<sequence>MKVNTLKKYFLYLILGTSSMLASSCDSENDLEPKGAYEHGVFILNEGQFSTPTAEVSYLSPDAKTLVPDLFNKVNNRPLGDAAQSITFVGDKAYIAVNASEKIEVVNANTFASIGVINGLKIPRYMAALNSSKAYVTEYVGYAFSGYTGTGRVAVLDLNTNTVTKTINVGLLPEGLLLSNNKLYVANGSGNTISVINTSTDVVESTINVGESPKHLVLDANNKIWVLRGGYGTPGALVKIDPANNNATTSYTFPLGTSGPGYLTINGAKNTLYFTYNSAVYAMPVTATSAPTTALIHRTAYGLGIDPQTNILYLGVGGYTSNGWAVRYQPTGAVIDSFQVRILPNGFSFR</sequence>
<feature type="signal peptide" evidence="1">
    <location>
        <begin position="1"/>
        <end position="22"/>
    </location>
</feature>
<keyword evidence="1" id="KW-0732">Signal</keyword>
<dbReference type="InterPro" id="IPR011964">
    <property type="entry name" value="YVTN_b-propeller_repeat"/>
</dbReference>
<evidence type="ECO:0000313" key="2">
    <source>
        <dbReference type="EMBL" id="KAA3436194.1"/>
    </source>
</evidence>
<dbReference type="OrthoDB" id="9773938at2"/>
<dbReference type="RefSeq" id="WP_149092153.1">
    <property type="nucleotide sequence ID" value="NZ_VKKY01000003.1"/>
</dbReference>
<dbReference type="Gene3D" id="2.130.10.10">
    <property type="entry name" value="YVTN repeat-like/Quinoprotein amine dehydrogenase"/>
    <property type="match status" value="1"/>
</dbReference>
<dbReference type="InterPro" id="IPR015943">
    <property type="entry name" value="WD40/YVTN_repeat-like_dom_sf"/>
</dbReference>
<dbReference type="NCBIfam" id="TIGR02276">
    <property type="entry name" value="beta_rpt_yvtn"/>
    <property type="match status" value="1"/>
</dbReference>